<keyword evidence="3" id="KW-0862">Zinc</keyword>
<evidence type="ECO:0000259" key="7">
    <source>
        <dbReference type="PROSITE" id="PS50178"/>
    </source>
</evidence>
<dbReference type="SMART" id="SM00064">
    <property type="entry name" value="FYVE"/>
    <property type="match status" value="1"/>
</dbReference>
<sequence length="205" mass="23414">MQLEKKHSSDLASFKSLEDASKALTAQIVVSEEKLSRAEADLRIEREWRSALQGKEHEYKEAITKLQTKINQLTEESKKCEKTKNELERLRKKYNEDQQTLEELGHQLSMTKLQVSEMKERSRIAEELGNGKILASSEWTPDESASNCYCCNSGFSLTKRKHHCRSCGNVVCKSCSEHVLPLEEKNGVLGKPVRVCDTCWQTHVN</sequence>
<dbReference type="PANTHER" id="PTHR45956:SF6">
    <property type="entry name" value="RUN DOMAIN-CONTAINING PROTEIN"/>
    <property type="match status" value="1"/>
</dbReference>
<feature type="domain" description="FYVE-type" evidence="7">
    <location>
        <begin position="142"/>
        <end position="204"/>
    </location>
</feature>
<dbReference type="PANTHER" id="PTHR45956">
    <property type="entry name" value="RUN AND FYVE DOMAIN-CONTAINING PROTEIN 2-LIKE PROTEIN"/>
    <property type="match status" value="1"/>
</dbReference>
<dbReference type="GO" id="GO:0008270">
    <property type="term" value="F:zinc ion binding"/>
    <property type="evidence" value="ECO:0007669"/>
    <property type="project" value="UniProtKB-KW"/>
</dbReference>
<evidence type="ECO:0000256" key="3">
    <source>
        <dbReference type="ARBA" id="ARBA00022833"/>
    </source>
</evidence>
<evidence type="ECO:0000256" key="2">
    <source>
        <dbReference type="ARBA" id="ARBA00022771"/>
    </source>
</evidence>
<dbReference type="InterPro" id="IPR000306">
    <property type="entry name" value="Znf_FYVE"/>
</dbReference>
<name>A0A9J6BSU9_POLVA</name>
<keyword evidence="2 5" id="KW-0863">Zinc-finger</keyword>
<evidence type="ECO:0000313" key="8">
    <source>
        <dbReference type="EMBL" id="KAG5672961.1"/>
    </source>
</evidence>
<dbReference type="InterPro" id="IPR017455">
    <property type="entry name" value="Znf_FYVE-rel"/>
</dbReference>
<dbReference type="Proteomes" id="UP001107558">
    <property type="component" value="Chromosome 3"/>
</dbReference>
<comment type="caution">
    <text evidence="8">The sequence shown here is derived from an EMBL/GenBank/DDBJ whole genome shotgun (WGS) entry which is preliminary data.</text>
</comment>
<proteinExistence type="predicted"/>
<dbReference type="InterPro" id="IPR047335">
    <property type="entry name" value="RUFY1-3"/>
</dbReference>
<dbReference type="AlphaFoldDB" id="A0A9J6BSU9"/>
<dbReference type="SUPFAM" id="SSF57903">
    <property type="entry name" value="FYVE/PHD zinc finger"/>
    <property type="match status" value="1"/>
</dbReference>
<dbReference type="InterPro" id="IPR011011">
    <property type="entry name" value="Znf_FYVE_PHD"/>
</dbReference>
<dbReference type="EMBL" id="JADBJN010000003">
    <property type="protein sequence ID" value="KAG5672961.1"/>
    <property type="molecule type" value="Genomic_DNA"/>
</dbReference>
<dbReference type="PROSITE" id="PS50178">
    <property type="entry name" value="ZF_FYVE"/>
    <property type="match status" value="1"/>
</dbReference>
<dbReference type="GO" id="GO:0005737">
    <property type="term" value="C:cytoplasm"/>
    <property type="evidence" value="ECO:0007669"/>
    <property type="project" value="TreeGrafter"/>
</dbReference>
<keyword evidence="9" id="KW-1185">Reference proteome</keyword>
<dbReference type="Gene3D" id="3.30.40.10">
    <property type="entry name" value="Zinc/RING finger domain, C3HC4 (zinc finger)"/>
    <property type="match status" value="1"/>
</dbReference>
<protein>
    <recommendedName>
        <fullName evidence="7">FYVE-type domain-containing protein</fullName>
    </recommendedName>
</protein>
<organism evidence="8 9">
    <name type="scientific">Polypedilum vanderplanki</name>
    <name type="common">Sleeping chironomid midge</name>
    <dbReference type="NCBI Taxonomy" id="319348"/>
    <lineage>
        <taxon>Eukaryota</taxon>
        <taxon>Metazoa</taxon>
        <taxon>Ecdysozoa</taxon>
        <taxon>Arthropoda</taxon>
        <taxon>Hexapoda</taxon>
        <taxon>Insecta</taxon>
        <taxon>Pterygota</taxon>
        <taxon>Neoptera</taxon>
        <taxon>Endopterygota</taxon>
        <taxon>Diptera</taxon>
        <taxon>Nematocera</taxon>
        <taxon>Chironomoidea</taxon>
        <taxon>Chironomidae</taxon>
        <taxon>Chironominae</taxon>
        <taxon>Polypedilum</taxon>
        <taxon>Polypedilum</taxon>
    </lineage>
</organism>
<evidence type="ECO:0000256" key="6">
    <source>
        <dbReference type="SAM" id="Coils"/>
    </source>
</evidence>
<evidence type="ECO:0000256" key="4">
    <source>
        <dbReference type="ARBA" id="ARBA00023054"/>
    </source>
</evidence>
<evidence type="ECO:0000256" key="5">
    <source>
        <dbReference type="PROSITE-ProRule" id="PRU00091"/>
    </source>
</evidence>
<dbReference type="Pfam" id="PF01363">
    <property type="entry name" value="FYVE"/>
    <property type="match status" value="1"/>
</dbReference>
<keyword evidence="4 6" id="KW-0175">Coiled coil</keyword>
<evidence type="ECO:0000256" key="1">
    <source>
        <dbReference type="ARBA" id="ARBA00022723"/>
    </source>
</evidence>
<gene>
    <name evidence="8" type="ORF">PVAND_003048</name>
</gene>
<accession>A0A9J6BSU9</accession>
<reference evidence="8" key="1">
    <citation type="submission" date="2021-03" db="EMBL/GenBank/DDBJ databases">
        <title>Chromosome level genome of the anhydrobiotic midge Polypedilum vanderplanki.</title>
        <authorList>
            <person name="Yoshida Y."/>
            <person name="Kikawada T."/>
            <person name="Gusev O."/>
        </authorList>
    </citation>
    <scope>NUCLEOTIDE SEQUENCE</scope>
    <source>
        <strain evidence="8">NIAS01</strain>
        <tissue evidence="8">Whole body or cell culture</tissue>
    </source>
</reference>
<evidence type="ECO:0000313" key="9">
    <source>
        <dbReference type="Proteomes" id="UP001107558"/>
    </source>
</evidence>
<keyword evidence="1" id="KW-0479">Metal-binding</keyword>
<dbReference type="InterPro" id="IPR013083">
    <property type="entry name" value="Znf_RING/FYVE/PHD"/>
</dbReference>
<feature type="coiled-coil region" evidence="6">
    <location>
        <begin position="21"/>
        <end position="121"/>
    </location>
</feature>
<dbReference type="OrthoDB" id="79871at2759"/>